<organism evidence="2 3">
    <name type="scientific">Paraglomus occultum</name>
    <dbReference type="NCBI Taxonomy" id="144539"/>
    <lineage>
        <taxon>Eukaryota</taxon>
        <taxon>Fungi</taxon>
        <taxon>Fungi incertae sedis</taxon>
        <taxon>Mucoromycota</taxon>
        <taxon>Glomeromycotina</taxon>
        <taxon>Glomeromycetes</taxon>
        <taxon>Paraglomerales</taxon>
        <taxon>Paraglomeraceae</taxon>
        <taxon>Paraglomus</taxon>
    </lineage>
</organism>
<dbReference type="GO" id="GO:0034599">
    <property type="term" value="P:cellular response to oxidative stress"/>
    <property type="evidence" value="ECO:0007669"/>
    <property type="project" value="InterPro"/>
</dbReference>
<reference evidence="2" key="1">
    <citation type="submission" date="2021-06" db="EMBL/GenBank/DDBJ databases">
        <authorList>
            <person name="Kallberg Y."/>
            <person name="Tangrot J."/>
            <person name="Rosling A."/>
        </authorList>
    </citation>
    <scope>NUCLEOTIDE SEQUENCE</scope>
    <source>
        <strain evidence="2">IA702</strain>
    </source>
</reference>
<keyword evidence="3" id="KW-1185">Reference proteome</keyword>
<evidence type="ECO:0000313" key="2">
    <source>
        <dbReference type="EMBL" id="CAG8589802.1"/>
    </source>
</evidence>
<feature type="transmembrane region" description="Helical" evidence="1">
    <location>
        <begin position="138"/>
        <end position="158"/>
    </location>
</feature>
<name>A0A9N9C5E0_9GLOM</name>
<keyword evidence="1" id="KW-0472">Membrane</keyword>
<keyword evidence="1" id="KW-0812">Transmembrane</keyword>
<feature type="transmembrane region" description="Helical" evidence="1">
    <location>
        <begin position="67"/>
        <end position="93"/>
    </location>
</feature>
<comment type="caution">
    <text evidence="2">The sequence shown here is derived from an EMBL/GenBank/DDBJ whole genome shotgun (WGS) entry which is preliminary data.</text>
</comment>
<proteinExistence type="predicted"/>
<dbReference type="AlphaFoldDB" id="A0A9N9C5E0"/>
<feature type="non-terminal residue" evidence="2">
    <location>
        <position position="1"/>
    </location>
</feature>
<sequence>EPMDIKTVYDIDVKGIITSASTHHIRNVLRKRRLLLFLARTLSLVPASYACVSFAERISAIDGECEGAGVVVIWLEYIVACMWCFLASLWSYWLNDSITRRLLSHEAGIATKRLVAFQALNLIATVYVASRYGFDQPIWTWVVISCILAFVNAGQWLFTSRPKHPTLGEIEDNQPVTAWKDVNDYILVPLAVASVVTAAADLAKEVILMQ</sequence>
<evidence type="ECO:0000313" key="3">
    <source>
        <dbReference type="Proteomes" id="UP000789572"/>
    </source>
</evidence>
<dbReference type="GO" id="GO:0005789">
    <property type="term" value="C:endoplasmic reticulum membrane"/>
    <property type="evidence" value="ECO:0007669"/>
    <property type="project" value="InterPro"/>
</dbReference>
<dbReference type="Proteomes" id="UP000789572">
    <property type="component" value="Unassembled WGS sequence"/>
</dbReference>
<accession>A0A9N9C5E0</accession>
<dbReference type="Pfam" id="PF12326">
    <property type="entry name" value="EOS1"/>
    <property type="match status" value="1"/>
</dbReference>
<feature type="transmembrane region" description="Helical" evidence="1">
    <location>
        <begin position="114"/>
        <end position="132"/>
    </location>
</feature>
<dbReference type="OrthoDB" id="2139606at2759"/>
<feature type="transmembrane region" description="Helical" evidence="1">
    <location>
        <begin position="34"/>
        <end position="55"/>
    </location>
</feature>
<keyword evidence="1" id="KW-1133">Transmembrane helix</keyword>
<dbReference type="InterPro" id="IPR021100">
    <property type="entry name" value="N-glycosylation_EOS1"/>
</dbReference>
<evidence type="ECO:0000256" key="1">
    <source>
        <dbReference type="SAM" id="Phobius"/>
    </source>
</evidence>
<dbReference type="EMBL" id="CAJVPJ010001403">
    <property type="protein sequence ID" value="CAG8589802.1"/>
    <property type="molecule type" value="Genomic_DNA"/>
</dbReference>
<protein>
    <submittedName>
        <fullName evidence="2">2472_t:CDS:1</fullName>
    </submittedName>
</protein>
<gene>
    <name evidence="2" type="ORF">POCULU_LOCUS6914</name>
</gene>